<dbReference type="EMBL" id="CADEAL010000318">
    <property type="protein sequence ID" value="CAB1418348.1"/>
    <property type="molecule type" value="Genomic_DNA"/>
</dbReference>
<evidence type="ECO:0000313" key="3">
    <source>
        <dbReference type="Proteomes" id="UP001153269"/>
    </source>
</evidence>
<comment type="caution">
    <text evidence="2">The sequence shown here is derived from an EMBL/GenBank/DDBJ whole genome shotgun (WGS) entry which is preliminary data.</text>
</comment>
<feature type="signal peptide" evidence="1">
    <location>
        <begin position="1"/>
        <end position="19"/>
    </location>
</feature>
<sequence length="107" mass="11277">METFLTFLLLANLTRTCLTLRSWSACVLIHRAVGRGGELGPGGTLVSGQSLRTPNLHTHPKSQSAETAIGLTADVIEPAEPRRPRALAGAPEWQGFGSLKTVLGSAS</sequence>
<dbReference type="Proteomes" id="UP001153269">
    <property type="component" value="Unassembled WGS sequence"/>
</dbReference>
<accession>A0A9N7TVB4</accession>
<gene>
    <name evidence="2" type="ORF">PLEPLA_LOCUS6172</name>
</gene>
<organism evidence="2 3">
    <name type="scientific">Pleuronectes platessa</name>
    <name type="common">European plaice</name>
    <dbReference type="NCBI Taxonomy" id="8262"/>
    <lineage>
        <taxon>Eukaryota</taxon>
        <taxon>Metazoa</taxon>
        <taxon>Chordata</taxon>
        <taxon>Craniata</taxon>
        <taxon>Vertebrata</taxon>
        <taxon>Euteleostomi</taxon>
        <taxon>Actinopterygii</taxon>
        <taxon>Neopterygii</taxon>
        <taxon>Teleostei</taxon>
        <taxon>Neoteleostei</taxon>
        <taxon>Acanthomorphata</taxon>
        <taxon>Carangaria</taxon>
        <taxon>Pleuronectiformes</taxon>
        <taxon>Pleuronectoidei</taxon>
        <taxon>Pleuronectidae</taxon>
        <taxon>Pleuronectes</taxon>
    </lineage>
</organism>
<protein>
    <recommendedName>
        <fullName evidence="4">Secreted protein</fullName>
    </recommendedName>
</protein>
<keyword evidence="1" id="KW-0732">Signal</keyword>
<name>A0A9N7TVB4_PLEPL</name>
<evidence type="ECO:0008006" key="4">
    <source>
        <dbReference type="Google" id="ProtNLM"/>
    </source>
</evidence>
<keyword evidence="3" id="KW-1185">Reference proteome</keyword>
<dbReference type="AlphaFoldDB" id="A0A9N7TVB4"/>
<reference evidence="2" key="1">
    <citation type="submission" date="2020-03" db="EMBL/GenBank/DDBJ databases">
        <authorList>
            <person name="Weist P."/>
        </authorList>
    </citation>
    <scope>NUCLEOTIDE SEQUENCE</scope>
</reference>
<evidence type="ECO:0000256" key="1">
    <source>
        <dbReference type="SAM" id="SignalP"/>
    </source>
</evidence>
<feature type="chain" id="PRO_5040311947" description="Secreted protein" evidence="1">
    <location>
        <begin position="20"/>
        <end position="107"/>
    </location>
</feature>
<evidence type="ECO:0000313" key="2">
    <source>
        <dbReference type="EMBL" id="CAB1418348.1"/>
    </source>
</evidence>
<proteinExistence type="predicted"/>